<organism evidence="2 3">
    <name type="scientific">Endocarpon pusillum (strain Z07020 / HMAS-L-300199)</name>
    <name type="common">Lichen-forming fungus</name>
    <dbReference type="NCBI Taxonomy" id="1263415"/>
    <lineage>
        <taxon>Eukaryota</taxon>
        <taxon>Fungi</taxon>
        <taxon>Dikarya</taxon>
        <taxon>Ascomycota</taxon>
        <taxon>Pezizomycotina</taxon>
        <taxon>Eurotiomycetes</taxon>
        <taxon>Chaetothyriomycetidae</taxon>
        <taxon>Verrucariales</taxon>
        <taxon>Verrucariaceae</taxon>
        <taxon>Endocarpon</taxon>
    </lineage>
</organism>
<proteinExistence type="predicted"/>
<gene>
    <name evidence="2" type="ORF">EPUS_04799</name>
</gene>
<dbReference type="Proteomes" id="UP000019373">
    <property type="component" value="Unassembled WGS sequence"/>
</dbReference>
<protein>
    <submittedName>
        <fullName evidence="2">Uncharacterized protein</fullName>
    </submittedName>
</protein>
<evidence type="ECO:0000313" key="2">
    <source>
        <dbReference type="EMBL" id="ERF72746.1"/>
    </source>
</evidence>
<dbReference type="RefSeq" id="XP_007801634.1">
    <property type="nucleotide sequence ID" value="XM_007803443.1"/>
</dbReference>
<accession>U1GLI3</accession>
<feature type="compositionally biased region" description="Basic residues" evidence="1">
    <location>
        <begin position="31"/>
        <end position="42"/>
    </location>
</feature>
<evidence type="ECO:0000256" key="1">
    <source>
        <dbReference type="SAM" id="MobiDB-lite"/>
    </source>
</evidence>
<dbReference type="GeneID" id="19239753"/>
<name>U1GLI3_ENDPU</name>
<evidence type="ECO:0000313" key="3">
    <source>
        <dbReference type="Proteomes" id="UP000019373"/>
    </source>
</evidence>
<feature type="compositionally biased region" description="Polar residues" evidence="1">
    <location>
        <begin position="87"/>
        <end position="100"/>
    </location>
</feature>
<dbReference type="HOGENOM" id="CLU_520769_0_0_1"/>
<feature type="compositionally biased region" description="Basic residues" evidence="1">
    <location>
        <begin position="1"/>
        <end position="12"/>
    </location>
</feature>
<feature type="compositionally biased region" description="Low complexity" evidence="1">
    <location>
        <begin position="53"/>
        <end position="62"/>
    </location>
</feature>
<feature type="compositionally biased region" description="Low complexity" evidence="1">
    <location>
        <begin position="16"/>
        <end position="30"/>
    </location>
</feature>
<feature type="compositionally biased region" description="Polar residues" evidence="1">
    <location>
        <begin position="110"/>
        <end position="122"/>
    </location>
</feature>
<dbReference type="EMBL" id="KE721051">
    <property type="protein sequence ID" value="ERF72746.1"/>
    <property type="molecule type" value="Genomic_DNA"/>
</dbReference>
<sequence length="523" mass="56129">MPERSVHKRRHPTPPSTDSDAAAQASSLTTKRLRKSMSRRRSPSSDSPGNGSTGHATAGQTTQGETVPMQLGQQALQANLLALNTSAHGQGQTEAQNGHRTATGEETCPGPSQTSTSNQSTRLHGGGFIPQNHNQPMLLLGEASMTMPGPNLSSFMNEFVFEALELSPSCFPKTKALHRSPKNKLQLLNGVSLLPSGYNTQSSTPDTSVTTSVTSTYPPILSTYELGGGVQQQPSQVSLALPQAYSVPTGVYLQGGVQQAHFTPPNFISVGQPHPLNQAPQLGHLSQQSALPLQAGAFAETAISSAQAGPSQHQTGNLAPPFRQNAATYNNFLDPSAGYDAQVSYGQQEQPNSASTHTESTPHAAPIFSPHPQSGTTYVWPTLPEPQQNPLPRQLPPVQQDLTPQQNTAAQQAPHPQRTPPLHAHSHTNLPIDPQLASSSYLWAQLEATQLTMVGILTALLVRTRNLNEDRGEEAGKAGGQGFLDGVEGLDIDIDEAQVQAITRNLINVMTLWWLVRRERRWL</sequence>
<feature type="compositionally biased region" description="Low complexity" evidence="1">
    <location>
        <begin position="396"/>
        <end position="416"/>
    </location>
</feature>
<feature type="region of interest" description="Disordered" evidence="1">
    <location>
        <begin position="1"/>
        <end position="62"/>
    </location>
</feature>
<feature type="region of interest" description="Disordered" evidence="1">
    <location>
        <begin position="345"/>
        <end position="431"/>
    </location>
</feature>
<feature type="compositionally biased region" description="Polar residues" evidence="1">
    <location>
        <begin position="345"/>
        <end position="361"/>
    </location>
</feature>
<dbReference type="OrthoDB" id="10389721at2759"/>
<dbReference type="AlphaFoldDB" id="U1GLI3"/>
<keyword evidence="3" id="KW-1185">Reference proteome</keyword>
<feature type="region of interest" description="Disordered" evidence="1">
    <location>
        <begin position="87"/>
        <end position="130"/>
    </location>
</feature>
<feature type="compositionally biased region" description="Pro residues" evidence="1">
    <location>
        <begin position="383"/>
        <end position="395"/>
    </location>
</feature>
<reference evidence="3" key="1">
    <citation type="journal article" date="2014" name="BMC Genomics">
        <title>Genome characteristics reveal the impact of lichenization on lichen-forming fungus Endocarpon pusillum Hedwig (Verrucariales, Ascomycota).</title>
        <authorList>
            <person name="Wang Y.-Y."/>
            <person name="Liu B."/>
            <person name="Zhang X.-Y."/>
            <person name="Zhou Q.-M."/>
            <person name="Zhang T."/>
            <person name="Li H."/>
            <person name="Yu Y.-F."/>
            <person name="Zhang X.-L."/>
            <person name="Hao X.-Y."/>
            <person name="Wang M."/>
            <person name="Wang L."/>
            <person name="Wei J.-C."/>
        </authorList>
    </citation>
    <scope>NUCLEOTIDE SEQUENCE [LARGE SCALE GENOMIC DNA]</scope>
    <source>
        <strain evidence="3">Z07020 / HMAS-L-300199</strain>
    </source>
</reference>